<dbReference type="RefSeq" id="XP_032836243.1">
    <property type="nucleotide sequence ID" value="XM_032980352.1"/>
</dbReference>
<evidence type="ECO:0000313" key="1">
    <source>
        <dbReference type="Proteomes" id="UP001318040"/>
    </source>
</evidence>
<name>A0AAJ7XK46_PETMA</name>
<dbReference type="AlphaFoldDB" id="A0AAJ7XK46"/>
<sequence>MAGGPKHAATPTTAAPHWTLHVVGTEAMNLMLGALDGRLAESRDELGSKVEGLARAGRLFRAIGPIGAATVEGPTLTTGSTATSTAVASEAVVKALRLLVKALGLSADVESRAEEAVALRKVAAVVAALAECLGESERGDDERKRGGEALDLAMAVKVLSALQKTLPDLPGAAAAEAEGPDAGPFGPSPKWRVYVDNVLFALQTGLDLVAELMDRFGWIQSGKWLRVVVKAIYFTRAVIKLTERPGGPGMMAGAAFGSQVGLG</sequence>
<dbReference type="KEGG" id="pmrn:116957899"/>
<reference evidence="2" key="1">
    <citation type="submission" date="2025-08" db="UniProtKB">
        <authorList>
            <consortium name="RefSeq"/>
        </authorList>
    </citation>
    <scope>IDENTIFICATION</scope>
    <source>
        <tissue evidence="2">Sperm</tissue>
    </source>
</reference>
<evidence type="ECO:0000313" key="2">
    <source>
        <dbReference type="RefSeq" id="XP_032836243.1"/>
    </source>
</evidence>
<dbReference type="Proteomes" id="UP001318040">
    <property type="component" value="Chromosome 66"/>
</dbReference>
<organism evidence="1 2">
    <name type="scientific">Petromyzon marinus</name>
    <name type="common">Sea lamprey</name>
    <dbReference type="NCBI Taxonomy" id="7757"/>
    <lineage>
        <taxon>Eukaryota</taxon>
        <taxon>Metazoa</taxon>
        <taxon>Chordata</taxon>
        <taxon>Craniata</taxon>
        <taxon>Vertebrata</taxon>
        <taxon>Cyclostomata</taxon>
        <taxon>Hyperoartia</taxon>
        <taxon>Petromyzontiformes</taxon>
        <taxon>Petromyzontidae</taxon>
        <taxon>Petromyzon</taxon>
    </lineage>
</organism>
<proteinExistence type="predicted"/>
<dbReference type="GeneID" id="116957899"/>
<protein>
    <submittedName>
        <fullName evidence="2">Uncharacterized protein LOC116957899</fullName>
    </submittedName>
</protein>
<keyword evidence="1" id="KW-1185">Reference proteome</keyword>
<gene>
    <name evidence="2" type="primary">LOC116957899</name>
</gene>
<accession>A0AAJ7XK46</accession>